<keyword evidence="4 5" id="KW-0472">Membrane</keyword>
<feature type="transmembrane region" description="Helical" evidence="5">
    <location>
        <begin position="384"/>
        <end position="405"/>
    </location>
</feature>
<dbReference type="PROSITE" id="PS50850">
    <property type="entry name" value="MFS"/>
    <property type="match status" value="1"/>
</dbReference>
<name>A0ABN7T1V5_OIKDI</name>
<evidence type="ECO:0000313" key="7">
    <source>
        <dbReference type="EMBL" id="CAG5108274.1"/>
    </source>
</evidence>
<keyword evidence="3 5" id="KW-1133">Transmembrane helix</keyword>
<proteinExistence type="predicted"/>
<dbReference type="Gene3D" id="1.20.1250.20">
    <property type="entry name" value="MFS general substrate transporter like domains"/>
    <property type="match status" value="1"/>
</dbReference>
<keyword evidence="8" id="KW-1185">Reference proteome</keyword>
<evidence type="ECO:0000256" key="5">
    <source>
        <dbReference type="SAM" id="Phobius"/>
    </source>
</evidence>
<evidence type="ECO:0000259" key="6">
    <source>
        <dbReference type="PROSITE" id="PS50850"/>
    </source>
</evidence>
<dbReference type="InterPro" id="IPR020846">
    <property type="entry name" value="MFS_dom"/>
</dbReference>
<dbReference type="Pfam" id="PF00083">
    <property type="entry name" value="Sugar_tr"/>
    <property type="match status" value="1"/>
</dbReference>
<comment type="subcellular location">
    <subcellularLocation>
        <location evidence="1">Membrane</location>
        <topology evidence="1">Multi-pass membrane protein</topology>
    </subcellularLocation>
</comment>
<dbReference type="InterPro" id="IPR036259">
    <property type="entry name" value="MFS_trans_sf"/>
</dbReference>
<feature type="transmembrane region" description="Helical" evidence="5">
    <location>
        <begin position="271"/>
        <end position="289"/>
    </location>
</feature>
<reference evidence="7 8" key="1">
    <citation type="submission" date="2021-04" db="EMBL/GenBank/DDBJ databases">
        <authorList>
            <person name="Bliznina A."/>
        </authorList>
    </citation>
    <scope>NUCLEOTIDE SEQUENCE [LARGE SCALE GENOMIC DNA]</scope>
</reference>
<feature type="transmembrane region" description="Helical" evidence="5">
    <location>
        <begin position="541"/>
        <end position="560"/>
    </location>
</feature>
<accession>A0ABN7T1V5</accession>
<dbReference type="EMBL" id="OU015566">
    <property type="protein sequence ID" value="CAG5108274.1"/>
    <property type="molecule type" value="Genomic_DNA"/>
</dbReference>
<evidence type="ECO:0000256" key="2">
    <source>
        <dbReference type="ARBA" id="ARBA00022692"/>
    </source>
</evidence>
<evidence type="ECO:0000256" key="3">
    <source>
        <dbReference type="ARBA" id="ARBA00022989"/>
    </source>
</evidence>
<feature type="transmembrane region" description="Helical" evidence="5">
    <location>
        <begin position="295"/>
        <end position="313"/>
    </location>
</feature>
<feature type="transmembrane region" description="Helical" evidence="5">
    <location>
        <begin position="208"/>
        <end position="226"/>
    </location>
</feature>
<evidence type="ECO:0000256" key="4">
    <source>
        <dbReference type="ARBA" id="ARBA00023136"/>
    </source>
</evidence>
<feature type="transmembrane region" description="Helical" evidence="5">
    <location>
        <begin position="445"/>
        <end position="464"/>
    </location>
</feature>
<feature type="domain" description="Major facilitator superfamily (MFS) profile" evidence="6">
    <location>
        <begin position="133"/>
        <end position="565"/>
    </location>
</feature>
<dbReference type="PROSITE" id="PS00216">
    <property type="entry name" value="SUGAR_TRANSPORT_1"/>
    <property type="match status" value="1"/>
</dbReference>
<organism evidence="7 8">
    <name type="scientific">Oikopleura dioica</name>
    <name type="common">Tunicate</name>
    <dbReference type="NCBI Taxonomy" id="34765"/>
    <lineage>
        <taxon>Eukaryota</taxon>
        <taxon>Metazoa</taxon>
        <taxon>Chordata</taxon>
        <taxon>Tunicata</taxon>
        <taxon>Appendicularia</taxon>
        <taxon>Copelata</taxon>
        <taxon>Oikopleuridae</taxon>
        <taxon>Oikopleura</taxon>
    </lineage>
</organism>
<keyword evidence="2 5" id="KW-0812">Transmembrane</keyword>
<protein>
    <submittedName>
        <fullName evidence="7">Oidioi.mRNA.OKI2018_I69.chr1.g3718.t1.cds</fullName>
    </submittedName>
</protein>
<feature type="transmembrane region" description="Helical" evidence="5">
    <location>
        <begin position="181"/>
        <end position="201"/>
    </location>
</feature>
<evidence type="ECO:0000256" key="1">
    <source>
        <dbReference type="ARBA" id="ARBA00004141"/>
    </source>
</evidence>
<dbReference type="SUPFAM" id="SSF103473">
    <property type="entry name" value="MFS general substrate transporter"/>
    <property type="match status" value="1"/>
</dbReference>
<feature type="transmembrane region" description="Helical" evidence="5">
    <location>
        <begin position="35"/>
        <end position="55"/>
    </location>
</feature>
<sequence length="607" mass="67838">MLEEEKAQLISAKEKRGIDYLWEKLPHFSWYQLRITAMAGYSAVIGGFMAVYPVFAQLKPPHRCQTELDKRDGFSWLSWEEIKALTTGGSTCNRAEMNDGCGHCIFDSTVLESCNHQESFESLKTCLGNSSATWSESCNGQFNFDRSLSNMTNKFFNKGEPWETAVTEFKLICGDEWFDSLSTSLALLMLAAGAFIAGIYGDRFGRKNAIQVWNFITAICLTIHAFAPNKYVFMIMRALGNGFGHISYLAQKTYAMELTGPSKRHITGPLGSVYFALGYVLSGTVAYFFPSWRDLTLVYAFIAFATLLTLPFYPESPMFLYSRGKTEEARKIFREMGRRTGTRISDELLEKVEGDILKNDQKERDDEAIAEQYSILDLFRHRNLSIVSILVGVAFVANTLVYYGLVFNVARFAGNLYVNNTINGSVEVLAYVVLGLTLDRFGRRWIAGGFLVLGGIACLACMALEEVAKNAADPSNALELQRWMAFLGHLFISGSFGAMYIYGVELFPTPLRSTGIGFGSICGRFGSVLAPFIIQIKNRSIVYLIFGAVGVIGGAFVFLLPETAGVPLCQTLEESLDFYEKSNKKLGSYFYKRRRKLSETSKKETDL</sequence>
<dbReference type="InterPro" id="IPR005828">
    <property type="entry name" value="MFS_sugar_transport-like"/>
</dbReference>
<dbReference type="InterPro" id="IPR005829">
    <property type="entry name" value="Sugar_transporter_CS"/>
</dbReference>
<feature type="transmembrane region" description="Helical" evidence="5">
    <location>
        <begin position="484"/>
        <end position="503"/>
    </location>
</feature>
<dbReference type="PANTHER" id="PTHR24064">
    <property type="entry name" value="SOLUTE CARRIER FAMILY 22 MEMBER"/>
    <property type="match status" value="1"/>
</dbReference>
<gene>
    <name evidence="7" type="ORF">OKIOD_LOCUS12483</name>
</gene>
<dbReference type="Proteomes" id="UP001158576">
    <property type="component" value="Chromosome 1"/>
</dbReference>
<evidence type="ECO:0000313" key="8">
    <source>
        <dbReference type="Proteomes" id="UP001158576"/>
    </source>
</evidence>